<keyword evidence="2" id="KW-1185">Reference proteome</keyword>
<evidence type="ECO:0008006" key="3">
    <source>
        <dbReference type="Google" id="ProtNLM"/>
    </source>
</evidence>
<dbReference type="AlphaFoldDB" id="A0AAD9ZC44"/>
<gene>
    <name evidence="1" type="ORF">OEA41_002229</name>
</gene>
<dbReference type="SUPFAM" id="SSF51735">
    <property type="entry name" value="NAD(P)-binding Rossmann-fold domains"/>
    <property type="match status" value="1"/>
</dbReference>
<comment type="caution">
    <text evidence="1">The sequence shown here is derived from an EMBL/GenBank/DDBJ whole genome shotgun (WGS) entry which is preliminary data.</text>
</comment>
<dbReference type="InterPro" id="IPR036291">
    <property type="entry name" value="NAD(P)-bd_dom_sf"/>
</dbReference>
<evidence type="ECO:0000313" key="1">
    <source>
        <dbReference type="EMBL" id="KAK3174983.1"/>
    </source>
</evidence>
<dbReference type="Proteomes" id="UP001276659">
    <property type="component" value="Unassembled WGS sequence"/>
</dbReference>
<evidence type="ECO:0000313" key="2">
    <source>
        <dbReference type="Proteomes" id="UP001276659"/>
    </source>
</evidence>
<sequence length="233" mass="25388">MKVILTGSTGFIGSEVLRQCLANSTITSIIALSRKPIPDSAGTENSRLKTVILKDFESYSEDILQDLAGAEACIWSLGSTTRSVDQSRKINLDYTMAAANAFAASLCPQLGKGKKFRFVYLDGAMSERNPEKKLWFLQEIRRIRGETENKLIELAKEPAARRSGFEAFVVKAGLVLNSSPVSMVLGTTLSIKVGELAAAMIDLALDGSERQILENVDLVKKGRELMTQASTPK</sequence>
<organism evidence="1 2">
    <name type="scientific">Lepraria neglecta</name>
    <dbReference type="NCBI Taxonomy" id="209136"/>
    <lineage>
        <taxon>Eukaryota</taxon>
        <taxon>Fungi</taxon>
        <taxon>Dikarya</taxon>
        <taxon>Ascomycota</taxon>
        <taxon>Pezizomycotina</taxon>
        <taxon>Lecanoromycetes</taxon>
        <taxon>OSLEUM clade</taxon>
        <taxon>Lecanoromycetidae</taxon>
        <taxon>Lecanorales</taxon>
        <taxon>Lecanorineae</taxon>
        <taxon>Stereocaulaceae</taxon>
        <taxon>Lepraria</taxon>
    </lineage>
</organism>
<name>A0AAD9ZC44_9LECA</name>
<dbReference type="EMBL" id="JASNWA010000006">
    <property type="protein sequence ID" value="KAK3174983.1"/>
    <property type="molecule type" value="Genomic_DNA"/>
</dbReference>
<dbReference type="PANTHER" id="PTHR14097">
    <property type="entry name" value="OXIDOREDUCTASE HTATIP2"/>
    <property type="match status" value="1"/>
</dbReference>
<protein>
    <recommendedName>
        <fullName evidence="3">NAD(P)-binding domain-containing protein</fullName>
    </recommendedName>
</protein>
<reference evidence="1" key="1">
    <citation type="submission" date="2022-11" db="EMBL/GenBank/DDBJ databases">
        <title>Chromosomal genome sequence assembly and mating type (MAT) locus characterization of the leprose asexual lichenized fungus Lepraria neglecta (Nyl.) Erichsen.</title>
        <authorList>
            <person name="Allen J.L."/>
            <person name="Pfeffer B."/>
        </authorList>
    </citation>
    <scope>NUCLEOTIDE SEQUENCE</scope>
    <source>
        <strain evidence="1">Allen 5258</strain>
    </source>
</reference>
<accession>A0AAD9ZC44</accession>
<dbReference type="PANTHER" id="PTHR14097:SF9">
    <property type="entry name" value="EPIMERASE, PUTATIVE (AFU_ORTHOLOGUE AFUA_8G07320)-RELATED"/>
    <property type="match status" value="1"/>
</dbReference>
<proteinExistence type="predicted"/>
<dbReference type="Gene3D" id="3.40.50.720">
    <property type="entry name" value="NAD(P)-binding Rossmann-like Domain"/>
    <property type="match status" value="1"/>
</dbReference>